<dbReference type="GO" id="GO:0016020">
    <property type="term" value="C:membrane"/>
    <property type="evidence" value="ECO:0007669"/>
    <property type="project" value="UniProtKB-SubCell"/>
</dbReference>
<dbReference type="Proteomes" id="UP001188597">
    <property type="component" value="Unassembled WGS sequence"/>
</dbReference>
<dbReference type="InterPro" id="IPR006121">
    <property type="entry name" value="HMA_dom"/>
</dbReference>
<evidence type="ECO:0000259" key="2">
    <source>
        <dbReference type="PROSITE" id="PS50846"/>
    </source>
</evidence>
<comment type="caution">
    <text evidence="3">The sequence shown here is derived from an EMBL/GenBank/DDBJ whole genome shotgun (WGS) entry which is preliminary data.</text>
</comment>
<accession>A0AA88VMC4</accession>
<evidence type="ECO:0000256" key="1">
    <source>
        <dbReference type="ARBA" id="ARBA00004170"/>
    </source>
</evidence>
<dbReference type="EMBL" id="JAVXUP010001589">
    <property type="protein sequence ID" value="KAK3009964.1"/>
    <property type="molecule type" value="Genomic_DNA"/>
</dbReference>
<gene>
    <name evidence="3" type="ORF">RJ639_012356</name>
</gene>
<dbReference type="GO" id="GO:0009626">
    <property type="term" value="P:plant-type hypersensitive response"/>
    <property type="evidence" value="ECO:0007669"/>
    <property type="project" value="UniProtKB-KW"/>
</dbReference>
<name>A0AA88VMC4_9ASTE</name>
<evidence type="ECO:0000313" key="3">
    <source>
        <dbReference type="EMBL" id="KAK3009964.1"/>
    </source>
</evidence>
<reference evidence="3" key="1">
    <citation type="submission" date="2022-12" db="EMBL/GenBank/DDBJ databases">
        <title>Draft genome assemblies for two species of Escallonia (Escalloniales).</title>
        <authorList>
            <person name="Chanderbali A."/>
            <person name="Dervinis C."/>
            <person name="Anghel I."/>
            <person name="Soltis D."/>
            <person name="Soltis P."/>
            <person name="Zapata F."/>
        </authorList>
    </citation>
    <scope>NUCLEOTIDE SEQUENCE</scope>
    <source>
        <strain evidence="3">UCBG64.0493</strain>
        <tissue evidence="3">Leaf</tissue>
    </source>
</reference>
<dbReference type="PANTHER" id="PTHR46932">
    <property type="entry name" value="HEAVY METAL-ASSOCIATED ISOPRENYLATED PLANT PROTEIN 47"/>
    <property type="match status" value="1"/>
</dbReference>
<dbReference type="PROSITE" id="PS50846">
    <property type="entry name" value="HMA_2"/>
    <property type="match status" value="1"/>
</dbReference>
<dbReference type="Gene3D" id="3.30.70.100">
    <property type="match status" value="1"/>
</dbReference>
<feature type="domain" description="HMA" evidence="2">
    <location>
        <begin position="14"/>
        <end position="83"/>
    </location>
</feature>
<keyword evidence="4" id="KW-1185">Reference proteome</keyword>
<protein>
    <recommendedName>
        <fullName evidence="2">HMA domain-containing protein</fullName>
    </recommendedName>
</protein>
<organism evidence="3 4">
    <name type="scientific">Escallonia herrerae</name>
    <dbReference type="NCBI Taxonomy" id="1293975"/>
    <lineage>
        <taxon>Eukaryota</taxon>
        <taxon>Viridiplantae</taxon>
        <taxon>Streptophyta</taxon>
        <taxon>Embryophyta</taxon>
        <taxon>Tracheophyta</taxon>
        <taxon>Spermatophyta</taxon>
        <taxon>Magnoliopsida</taxon>
        <taxon>eudicotyledons</taxon>
        <taxon>Gunneridae</taxon>
        <taxon>Pentapetalae</taxon>
        <taxon>asterids</taxon>
        <taxon>campanulids</taxon>
        <taxon>Escalloniales</taxon>
        <taxon>Escalloniaceae</taxon>
        <taxon>Escallonia</taxon>
    </lineage>
</organism>
<dbReference type="InterPro" id="IPR042885">
    <property type="entry name" value="HIPP47/16"/>
</dbReference>
<proteinExistence type="predicted"/>
<dbReference type="GO" id="GO:0046872">
    <property type="term" value="F:metal ion binding"/>
    <property type="evidence" value="ECO:0007669"/>
    <property type="project" value="InterPro"/>
</dbReference>
<dbReference type="AlphaFoldDB" id="A0AA88VMC4"/>
<evidence type="ECO:0000313" key="4">
    <source>
        <dbReference type="Proteomes" id="UP001188597"/>
    </source>
</evidence>
<dbReference type="PANTHER" id="PTHR46932:SF12">
    <property type="entry name" value="HEAVY METAL-ASSOCIATED ISOPRENYLATED PLANT PROTEIN 47"/>
    <property type="match status" value="1"/>
</dbReference>
<comment type="subcellular location">
    <subcellularLocation>
        <location evidence="1">Membrane</location>
        <topology evidence="1">Peripheral membrane protein</topology>
    </subcellularLocation>
</comment>
<sequence>MGFLASDKRIMLLQQKIVIKVQLPCRRCRSKAMKMAAMASGVNSVALAGEEKDQIVVVGENVDAAGLTDLLRKKVGYATLELVVGVSVKA</sequence>